<sequence length="490" mass="55139">MTKVTLIKAGGRDAPGQKPEHPPSLYEKRNQIYPKLAHGKFRSFKWLVMAVTLGIYYLIPWIRWPRGEGIPDQAVLADFAGEKFYFFFLQIWPQEIYYLGGLLILAALALFLVTSLFGRVWCGYTCPQTVWTDLYIWVERAFEGDRAARMRLDHQPMSFNKAWRKIGKHIVWLLIAFLTGGAFILYWHDAPTIARTFFTGEAPLTAYFFAGILTFTTYALAGTMREQVCTYLCPWPRIQGALTDEHALNVTYRYDRGEPRGPHRKDQSWEGRGDCIDCKQCIQVCPMGIDIRDGAQLECIHCALCIDACDDIMKKVDRPTGLIAYDTDVAVAARACGEKPRYKLLRTRTVLYAILIAAISLLMVWGYTSKSTYEFNVLKDRSPPFIRLSDGRIRNGYTLKLVNKSTDVRAVDISVEGLPEADFEIIGLGSAPDGGSLQVTTDAHGVARYRLLVTASPESLPRRTTLTVQIKDVATGEIAEADAPFTTGDQ</sequence>
<gene>
    <name evidence="9" type="ORF">HPO_17115</name>
</gene>
<evidence type="ECO:0000256" key="3">
    <source>
        <dbReference type="ARBA" id="ARBA00022723"/>
    </source>
</evidence>
<evidence type="ECO:0000313" key="10">
    <source>
        <dbReference type="Proteomes" id="UP000027100"/>
    </source>
</evidence>
<feature type="transmembrane region" description="Helical" evidence="7">
    <location>
        <begin position="96"/>
        <end position="117"/>
    </location>
</feature>
<keyword evidence="7" id="KW-0472">Membrane</keyword>
<evidence type="ECO:0000256" key="6">
    <source>
        <dbReference type="ARBA" id="ARBA00023014"/>
    </source>
</evidence>
<reference evidence="9 10" key="1">
    <citation type="journal article" date="2014" name="Antonie Van Leeuwenhoek">
        <title>Hyphomonas beringensis sp. nov. and Hyphomonas chukchiensis sp. nov., isolated from surface seawater of the Bering Sea and Chukchi Sea.</title>
        <authorList>
            <person name="Li C."/>
            <person name="Lai Q."/>
            <person name="Li G."/>
            <person name="Dong C."/>
            <person name="Wang J."/>
            <person name="Liao Y."/>
            <person name="Shao Z."/>
        </authorList>
    </citation>
    <scope>NUCLEOTIDE SEQUENCE [LARGE SCALE GENOMIC DNA]</scope>
    <source>
        <strain evidence="9 10">PS728</strain>
    </source>
</reference>
<evidence type="ECO:0000256" key="7">
    <source>
        <dbReference type="SAM" id="Phobius"/>
    </source>
</evidence>
<keyword evidence="10" id="KW-1185">Reference proteome</keyword>
<dbReference type="InterPro" id="IPR017900">
    <property type="entry name" value="4Fe4S_Fe_S_CS"/>
</dbReference>
<proteinExistence type="predicted"/>
<feature type="transmembrane region" description="Helical" evidence="7">
    <location>
        <begin position="170"/>
        <end position="188"/>
    </location>
</feature>
<dbReference type="OrthoDB" id="9811700at2"/>
<keyword evidence="4" id="KW-0249">Electron transport</keyword>
<dbReference type="InterPro" id="IPR017896">
    <property type="entry name" value="4Fe4S_Fe-S-bd"/>
</dbReference>
<feature type="transmembrane region" description="Helical" evidence="7">
    <location>
        <begin position="349"/>
        <end position="368"/>
    </location>
</feature>
<dbReference type="GO" id="GO:0051539">
    <property type="term" value="F:4 iron, 4 sulfur cluster binding"/>
    <property type="evidence" value="ECO:0007669"/>
    <property type="project" value="UniProtKB-KW"/>
</dbReference>
<keyword evidence="1" id="KW-0813">Transport</keyword>
<dbReference type="PROSITE" id="PS00198">
    <property type="entry name" value="4FE4S_FER_1"/>
    <property type="match status" value="1"/>
</dbReference>
<protein>
    <submittedName>
        <fullName evidence="9">Cytochrome c oxidase accessory protein FixG</fullName>
    </submittedName>
</protein>
<dbReference type="AlphaFoldDB" id="A0A062VG77"/>
<dbReference type="Pfam" id="PF12801">
    <property type="entry name" value="Fer4_5"/>
    <property type="match status" value="1"/>
</dbReference>
<evidence type="ECO:0000256" key="5">
    <source>
        <dbReference type="ARBA" id="ARBA00023004"/>
    </source>
</evidence>
<dbReference type="SUPFAM" id="SSF54862">
    <property type="entry name" value="4Fe-4S ferredoxins"/>
    <property type="match status" value="1"/>
</dbReference>
<keyword evidence="7" id="KW-0812">Transmembrane</keyword>
<comment type="caution">
    <text evidence="9">The sequence shown here is derived from an EMBL/GenBank/DDBJ whole genome shotgun (WGS) entry which is preliminary data.</text>
</comment>
<dbReference type="PROSITE" id="PS51379">
    <property type="entry name" value="4FE4S_FER_2"/>
    <property type="match status" value="1"/>
</dbReference>
<dbReference type="Gene3D" id="2.60.40.10">
    <property type="entry name" value="Immunoglobulins"/>
    <property type="match status" value="1"/>
</dbReference>
<dbReference type="PANTHER" id="PTHR30176:SF3">
    <property type="entry name" value="FERREDOXIN-TYPE PROTEIN NAPH"/>
    <property type="match status" value="1"/>
</dbReference>
<dbReference type="GO" id="GO:0046872">
    <property type="term" value="F:metal ion binding"/>
    <property type="evidence" value="ECO:0007669"/>
    <property type="project" value="UniProtKB-KW"/>
</dbReference>
<keyword evidence="5" id="KW-0408">Iron</keyword>
<dbReference type="InterPro" id="IPR051684">
    <property type="entry name" value="Electron_Trans/Redox"/>
</dbReference>
<dbReference type="STRING" id="1280954.HPO_17115"/>
<feature type="domain" description="4Fe-4S ferredoxin-type" evidence="8">
    <location>
        <begin position="265"/>
        <end position="294"/>
    </location>
</feature>
<dbReference type="NCBIfam" id="TIGR02745">
    <property type="entry name" value="ccoG_rdxA_fixG"/>
    <property type="match status" value="1"/>
</dbReference>
<keyword evidence="7" id="KW-1133">Transmembrane helix</keyword>
<dbReference type="InterPro" id="IPR014116">
    <property type="entry name" value="Cyt_c_oxidase_cbb3_FixG"/>
</dbReference>
<evidence type="ECO:0000259" key="8">
    <source>
        <dbReference type="PROSITE" id="PS51379"/>
    </source>
</evidence>
<dbReference type="RefSeq" id="WP_035601519.1">
    <property type="nucleotide sequence ID" value="NZ_ARYM01000027.1"/>
</dbReference>
<evidence type="ECO:0000256" key="2">
    <source>
        <dbReference type="ARBA" id="ARBA00022485"/>
    </source>
</evidence>
<evidence type="ECO:0000256" key="4">
    <source>
        <dbReference type="ARBA" id="ARBA00022982"/>
    </source>
</evidence>
<name>A0A062VG77_9PROT</name>
<dbReference type="PATRIC" id="fig|1280954.3.peg.3457"/>
<accession>A0A062VG77</accession>
<keyword evidence="2" id="KW-0004">4Fe-4S</keyword>
<dbReference type="PANTHER" id="PTHR30176">
    <property type="entry name" value="FERREDOXIN-TYPE PROTEIN NAPH"/>
    <property type="match status" value="1"/>
</dbReference>
<dbReference type="eggNOG" id="COG0348">
    <property type="taxonomic scope" value="Bacteria"/>
</dbReference>
<organism evidence="9 10">
    <name type="scientific">Hyphomonas polymorpha PS728</name>
    <dbReference type="NCBI Taxonomy" id="1280954"/>
    <lineage>
        <taxon>Bacteria</taxon>
        <taxon>Pseudomonadati</taxon>
        <taxon>Pseudomonadota</taxon>
        <taxon>Alphaproteobacteria</taxon>
        <taxon>Hyphomonadales</taxon>
        <taxon>Hyphomonadaceae</taxon>
        <taxon>Hyphomonas</taxon>
    </lineage>
</organism>
<keyword evidence="6" id="KW-0411">Iron-sulfur</keyword>
<feature type="transmembrane region" description="Helical" evidence="7">
    <location>
        <begin position="204"/>
        <end position="221"/>
    </location>
</feature>
<dbReference type="InterPro" id="IPR013783">
    <property type="entry name" value="Ig-like_fold"/>
</dbReference>
<dbReference type="Pfam" id="PF11614">
    <property type="entry name" value="FixG_C"/>
    <property type="match status" value="1"/>
</dbReference>
<feature type="transmembrane region" description="Helical" evidence="7">
    <location>
        <begin position="44"/>
        <end position="62"/>
    </location>
</feature>
<dbReference type="EMBL" id="ARYM01000027">
    <property type="protein sequence ID" value="KCZ97039.1"/>
    <property type="molecule type" value="Genomic_DNA"/>
</dbReference>
<keyword evidence="3" id="KW-0479">Metal-binding</keyword>
<dbReference type="InterPro" id="IPR032879">
    <property type="entry name" value="FixG_C"/>
</dbReference>
<dbReference type="Proteomes" id="UP000027100">
    <property type="component" value="Unassembled WGS sequence"/>
</dbReference>
<dbReference type="GO" id="GO:0005886">
    <property type="term" value="C:plasma membrane"/>
    <property type="evidence" value="ECO:0007669"/>
    <property type="project" value="TreeGrafter"/>
</dbReference>
<evidence type="ECO:0000313" key="9">
    <source>
        <dbReference type="EMBL" id="KCZ97039.1"/>
    </source>
</evidence>
<dbReference type="Pfam" id="PF13746">
    <property type="entry name" value="Fer4_18"/>
    <property type="match status" value="1"/>
</dbReference>
<evidence type="ECO:0000256" key="1">
    <source>
        <dbReference type="ARBA" id="ARBA00022448"/>
    </source>
</evidence>